<evidence type="ECO:0000313" key="2">
    <source>
        <dbReference type="EMBL" id="OBZ80138.1"/>
    </source>
</evidence>
<gene>
    <name evidence="2" type="ORF">A0J61_11813</name>
</gene>
<feature type="compositionally biased region" description="Polar residues" evidence="1">
    <location>
        <begin position="294"/>
        <end position="305"/>
    </location>
</feature>
<proteinExistence type="predicted"/>
<dbReference type="AlphaFoldDB" id="A0A1C7MTI0"/>
<feature type="non-terminal residue" evidence="2">
    <location>
        <position position="311"/>
    </location>
</feature>
<dbReference type="EMBL" id="LUGH01002528">
    <property type="protein sequence ID" value="OBZ80138.1"/>
    <property type="molecule type" value="Genomic_DNA"/>
</dbReference>
<sequence length="311" mass="35496">SPSSTVSSSTSSSNQTYYRKPYGTVKPGAPYSLHEGYRRRYPKQLPYDTYYSLPIDHSRRLSLESNVNKRQMRLLDDNSEESIRRRSSFMTHPVFDSSSNGHDTMHLQYNERNEDREAAHLSIRHHSFSGQNTSSLEAGNYQNMVVSAVASSSSSAFVPVITHDPQQVQAKCFSKPTSMDPNARCYLPTYRPQNDRMIPSFIEIPPQKEMTYHHRYSPSLPSPSSLIWSNSQHEVAKSFSTPEENATSSYFGYTSPSYLTKQLEGQLSPTEKTYADNARSLDKDSKHKLYTPYRNYSQPSQNNMPFTPHAM</sequence>
<dbReference type="InParanoid" id="A0A1C7MTI0"/>
<feature type="region of interest" description="Disordered" evidence="1">
    <location>
        <begin position="1"/>
        <end position="37"/>
    </location>
</feature>
<feature type="compositionally biased region" description="Low complexity" evidence="1">
    <location>
        <begin position="1"/>
        <end position="13"/>
    </location>
</feature>
<comment type="caution">
    <text evidence="2">The sequence shown here is derived from an EMBL/GenBank/DDBJ whole genome shotgun (WGS) entry which is preliminary data.</text>
</comment>
<feature type="non-terminal residue" evidence="2">
    <location>
        <position position="1"/>
    </location>
</feature>
<protein>
    <submittedName>
        <fullName evidence="2">Uncharacterized protein</fullName>
    </submittedName>
</protein>
<evidence type="ECO:0000256" key="1">
    <source>
        <dbReference type="SAM" id="MobiDB-lite"/>
    </source>
</evidence>
<dbReference type="OrthoDB" id="2299857at2759"/>
<reference evidence="2 3" key="1">
    <citation type="submission" date="2016-03" db="EMBL/GenBank/DDBJ databases">
        <title>Choanephora cucurbitarum.</title>
        <authorList>
            <person name="Min B."/>
            <person name="Park H."/>
            <person name="Park J.-H."/>
            <person name="Shin H.-D."/>
            <person name="Choi I.-G."/>
        </authorList>
    </citation>
    <scope>NUCLEOTIDE SEQUENCE [LARGE SCALE GENOMIC DNA]</scope>
    <source>
        <strain evidence="2 3">KUS-F28377</strain>
    </source>
</reference>
<organism evidence="2 3">
    <name type="scientific">Choanephora cucurbitarum</name>
    <dbReference type="NCBI Taxonomy" id="101091"/>
    <lineage>
        <taxon>Eukaryota</taxon>
        <taxon>Fungi</taxon>
        <taxon>Fungi incertae sedis</taxon>
        <taxon>Mucoromycota</taxon>
        <taxon>Mucoromycotina</taxon>
        <taxon>Mucoromycetes</taxon>
        <taxon>Mucorales</taxon>
        <taxon>Mucorineae</taxon>
        <taxon>Choanephoraceae</taxon>
        <taxon>Choanephoroideae</taxon>
        <taxon>Choanephora</taxon>
    </lineage>
</organism>
<keyword evidence="3" id="KW-1185">Reference proteome</keyword>
<feature type="region of interest" description="Disordered" evidence="1">
    <location>
        <begin position="273"/>
        <end position="311"/>
    </location>
</feature>
<name>A0A1C7MTI0_9FUNG</name>
<evidence type="ECO:0000313" key="3">
    <source>
        <dbReference type="Proteomes" id="UP000093000"/>
    </source>
</evidence>
<dbReference type="Proteomes" id="UP000093000">
    <property type="component" value="Unassembled WGS sequence"/>
</dbReference>
<accession>A0A1C7MTI0</accession>